<dbReference type="SMART" id="SM00382">
    <property type="entry name" value="AAA"/>
    <property type="match status" value="1"/>
</dbReference>
<organism evidence="8 9">
    <name type="scientific">Sphingobacterium faecale</name>
    <dbReference type="NCBI Taxonomy" id="2803775"/>
    <lineage>
        <taxon>Bacteria</taxon>
        <taxon>Pseudomonadati</taxon>
        <taxon>Bacteroidota</taxon>
        <taxon>Sphingobacteriia</taxon>
        <taxon>Sphingobacteriales</taxon>
        <taxon>Sphingobacteriaceae</taxon>
        <taxon>Sphingobacterium</taxon>
    </lineage>
</organism>
<evidence type="ECO:0000256" key="4">
    <source>
        <dbReference type="ARBA" id="ARBA00022741"/>
    </source>
</evidence>
<dbReference type="InterPro" id="IPR027417">
    <property type="entry name" value="P-loop_NTPase"/>
</dbReference>
<dbReference type="InterPro" id="IPR003593">
    <property type="entry name" value="AAA+_ATPase"/>
</dbReference>
<dbReference type="PANTHER" id="PTHR30473:SF1">
    <property type="entry name" value="PHOH-LIKE PROTEIN"/>
    <property type="match status" value="1"/>
</dbReference>
<evidence type="ECO:0000259" key="7">
    <source>
        <dbReference type="SMART" id="SM00382"/>
    </source>
</evidence>
<comment type="similarity">
    <text evidence="2">Belongs to the PhoH family.</text>
</comment>
<proteinExistence type="inferred from homology"/>
<dbReference type="Proteomes" id="UP000625283">
    <property type="component" value="Unassembled WGS sequence"/>
</dbReference>
<dbReference type="EMBL" id="JAERTY010000011">
    <property type="protein sequence ID" value="MBL1410950.1"/>
    <property type="molecule type" value="Genomic_DNA"/>
</dbReference>
<evidence type="ECO:0000256" key="6">
    <source>
        <dbReference type="ARBA" id="ARBA00039970"/>
    </source>
</evidence>
<evidence type="ECO:0000313" key="8">
    <source>
        <dbReference type="EMBL" id="MBL1410950.1"/>
    </source>
</evidence>
<sequence length="328" mass="36431">MSELIINLENVNLVSLWGAQNENFESIKNRFPKLRLVARGTELKVLGEETEQRSFESVFSAIMEHVIKYNALGALELEELLGIPPNEKSLIDKEKQGEGQQAALKGEPIVYGPNGLIVRARTPNQRKMVDSINRNDILFAVGPAGTGKTYTAVALAVRALRNKEIKRIILTRPAVEAGENLGFLPGDLKEKVDPYLRPLYDALDDMIPAEKLKGYLENRTIEVAPLAFMRGRTLDNCFVILDEAQNATDMQLKMFLTRMGPTAKFIVTGDLTQIDLPKKSQSGLATAVKILDNISGIDIVYLTGSDVVRHKLVRRILEAYGDLNTNNN</sequence>
<keyword evidence="5" id="KW-0067">ATP-binding</keyword>
<dbReference type="Gene3D" id="3.40.50.300">
    <property type="entry name" value="P-loop containing nucleotide triphosphate hydrolases"/>
    <property type="match status" value="1"/>
</dbReference>
<gene>
    <name evidence="8" type="ORF">JKG61_19485</name>
</gene>
<dbReference type="Pfam" id="PF02562">
    <property type="entry name" value="PhoH"/>
    <property type="match status" value="1"/>
</dbReference>
<comment type="caution">
    <text evidence="8">The sequence shown here is derived from an EMBL/GenBank/DDBJ whole genome shotgun (WGS) entry which is preliminary data.</text>
</comment>
<accession>A0ABS1R9I4</accession>
<evidence type="ECO:0000256" key="1">
    <source>
        <dbReference type="ARBA" id="ARBA00004496"/>
    </source>
</evidence>
<evidence type="ECO:0000256" key="2">
    <source>
        <dbReference type="ARBA" id="ARBA00010393"/>
    </source>
</evidence>
<evidence type="ECO:0000313" key="9">
    <source>
        <dbReference type="Proteomes" id="UP000625283"/>
    </source>
</evidence>
<feature type="domain" description="AAA+ ATPase" evidence="7">
    <location>
        <begin position="134"/>
        <end position="323"/>
    </location>
</feature>
<dbReference type="RefSeq" id="WP_202104636.1">
    <property type="nucleotide sequence ID" value="NZ_JAERTY010000011.1"/>
</dbReference>
<dbReference type="InterPro" id="IPR051451">
    <property type="entry name" value="PhoH2-like"/>
</dbReference>
<evidence type="ECO:0000256" key="5">
    <source>
        <dbReference type="ARBA" id="ARBA00022840"/>
    </source>
</evidence>
<keyword evidence="4" id="KW-0547">Nucleotide-binding</keyword>
<reference evidence="8 9" key="1">
    <citation type="submission" date="2021-01" db="EMBL/GenBank/DDBJ databases">
        <title>C459-1 draft genome sequence.</title>
        <authorList>
            <person name="Zhang X.-F."/>
        </authorList>
    </citation>
    <scope>NUCLEOTIDE SEQUENCE [LARGE SCALE GENOMIC DNA]</scope>
    <source>
        <strain evidence="9">C459-1</strain>
    </source>
</reference>
<dbReference type="PANTHER" id="PTHR30473">
    <property type="entry name" value="PROTEIN PHOH"/>
    <property type="match status" value="1"/>
</dbReference>
<keyword evidence="3" id="KW-0963">Cytoplasm</keyword>
<evidence type="ECO:0000256" key="3">
    <source>
        <dbReference type="ARBA" id="ARBA00022490"/>
    </source>
</evidence>
<dbReference type="SUPFAM" id="SSF52540">
    <property type="entry name" value="P-loop containing nucleoside triphosphate hydrolases"/>
    <property type="match status" value="1"/>
</dbReference>
<protein>
    <recommendedName>
        <fullName evidence="6">PhoH-like protein</fullName>
    </recommendedName>
</protein>
<dbReference type="InterPro" id="IPR003714">
    <property type="entry name" value="PhoH"/>
</dbReference>
<comment type="subcellular location">
    <subcellularLocation>
        <location evidence="1">Cytoplasm</location>
    </subcellularLocation>
</comment>
<keyword evidence="9" id="KW-1185">Reference proteome</keyword>
<name>A0ABS1R9I4_9SPHI</name>